<name>A0AAX1N6S4_9BACT</name>
<dbReference type="PANTHER" id="PTHR40275">
    <property type="entry name" value="SSL7038 PROTEIN"/>
    <property type="match status" value="1"/>
</dbReference>
<dbReference type="InterPro" id="IPR010982">
    <property type="entry name" value="Lambda_DNA-bd_dom_sf"/>
</dbReference>
<evidence type="ECO:0000313" key="2">
    <source>
        <dbReference type="Proteomes" id="UP000678679"/>
    </source>
</evidence>
<dbReference type="NCBIfam" id="TIGR02684">
    <property type="entry name" value="dnstrm_HI1420"/>
    <property type="match status" value="1"/>
</dbReference>
<keyword evidence="2" id="KW-1185">Reference proteome</keyword>
<accession>A0AAX1N6S4</accession>
<dbReference type="Proteomes" id="UP000678679">
    <property type="component" value="Chromosome 1"/>
</dbReference>
<sequence>MKKEKIKDYKNSNYFDDLNDAYDYLKYISKTGDAKDIVYALNDVVKFIGVTKLSEVTGLNRNSLYKTLSGDTNPKFDSIIKIIRAIEAFMDDINKKDSGKVEFV</sequence>
<reference evidence="1 2" key="1">
    <citation type="submission" date="2021-05" db="EMBL/GenBank/DDBJ databases">
        <title>Comparative genomic studies on the polysaccharide-degrading batcterial strains of the Flammeovirga genus.</title>
        <authorList>
            <person name="Zewei F."/>
            <person name="Zheng Z."/>
            <person name="Yu L."/>
            <person name="Ruyue G."/>
            <person name="Yanhong M."/>
            <person name="Yuanyuan C."/>
            <person name="Jingyan G."/>
            <person name="Wenjun H."/>
        </authorList>
    </citation>
    <scope>NUCLEOTIDE SEQUENCE [LARGE SCALE GENOMIC DNA]</scope>
    <source>
        <strain evidence="1 2">NBRC:100898</strain>
    </source>
</reference>
<dbReference type="EMBL" id="CP076132">
    <property type="protein sequence ID" value="QWG03196.1"/>
    <property type="molecule type" value="Genomic_DNA"/>
</dbReference>
<dbReference type="RefSeq" id="WP_169664123.1">
    <property type="nucleotide sequence ID" value="NZ_CP076132.1"/>
</dbReference>
<dbReference type="PANTHER" id="PTHR40275:SF1">
    <property type="entry name" value="SSL7038 PROTEIN"/>
    <property type="match status" value="1"/>
</dbReference>
<dbReference type="KEGG" id="fya:KMW28_06340"/>
<dbReference type="GO" id="GO:0003677">
    <property type="term" value="F:DNA binding"/>
    <property type="evidence" value="ECO:0007669"/>
    <property type="project" value="InterPro"/>
</dbReference>
<dbReference type="AlphaFoldDB" id="A0AAX1N6S4"/>
<proteinExistence type="predicted"/>
<gene>
    <name evidence="1" type="ORF">KMW28_06340</name>
</gene>
<dbReference type="SUPFAM" id="SSF47413">
    <property type="entry name" value="lambda repressor-like DNA-binding domains"/>
    <property type="match status" value="1"/>
</dbReference>
<dbReference type="InterPro" id="IPR014057">
    <property type="entry name" value="HI1420"/>
</dbReference>
<protein>
    <submittedName>
        <fullName evidence="1">Addiction module antidote protein</fullName>
    </submittedName>
</protein>
<evidence type="ECO:0000313" key="1">
    <source>
        <dbReference type="EMBL" id="QWG03196.1"/>
    </source>
</evidence>
<organism evidence="1 2">
    <name type="scientific">Flammeovirga yaeyamensis</name>
    <dbReference type="NCBI Taxonomy" id="367791"/>
    <lineage>
        <taxon>Bacteria</taxon>
        <taxon>Pseudomonadati</taxon>
        <taxon>Bacteroidota</taxon>
        <taxon>Cytophagia</taxon>
        <taxon>Cytophagales</taxon>
        <taxon>Flammeovirgaceae</taxon>
        <taxon>Flammeovirga</taxon>
    </lineage>
</organism>
<dbReference type="Pfam" id="PF21716">
    <property type="entry name" value="dnstrm_HI1420"/>
    <property type="match status" value="1"/>
</dbReference>